<evidence type="ECO:0000259" key="3">
    <source>
        <dbReference type="PROSITE" id="PS51186"/>
    </source>
</evidence>
<dbReference type="Pfam" id="PF00583">
    <property type="entry name" value="Acetyltransf_1"/>
    <property type="match status" value="1"/>
</dbReference>
<dbReference type="SUPFAM" id="SSF55729">
    <property type="entry name" value="Acyl-CoA N-acyltransferases (Nat)"/>
    <property type="match status" value="1"/>
</dbReference>
<evidence type="ECO:0000313" key="4">
    <source>
        <dbReference type="EMBL" id="SNY52505.1"/>
    </source>
</evidence>
<dbReference type="RefSeq" id="WP_097322897.1">
    <property type="nucleotide sequence ID" value="NZ_OBDY01000013.1"/>
</dbReference>
<protein>
    <submittedName>
        <fullName evidence="4">Acetyltransferase (GNAT) family protein</fullName>
    </submittedName>
</protein>
<gene>
    <name evidence="4" type="ORF">SAMN05421748_11319</name>
</gene>
<keyword evidence="5" id="KW-1185">Reference proteome</keyword>
<dbReference type="InterPro" id="IPR000182">
    <property type="entry name" value="GNAT_dom"/>
</dbReference>
<dbReference type="OrthoDB" id="9799092at2"/>
<dbReference type="InterPro" id="IPR050832">
    <property type="entry name" value="Bact_Acetyltransf"/>
</dbReference>
<feature type="domain" description="N-acetyltransferase" evidence="3">
    <location>
        <begin position="3"/>
        <end position="140"/>
    </location>
</feature>
<dbReference type="CDD" id="cd04301">
    <property type="entry name" value="NAT_SF"/>
    <property type="match status" value="1"/>
</dbReference>
<name>A0A285IWT8_9ACTN</name>
<reference evidence="5" key="1">
    <citation type="submission" date="2017-09" db="EMBL/GenBank/DDBJ databases">
        <authorList>
            <person name="Varghese N."/>
            <person name="Submissions S."/>
        </authorList>
    </citation>
    <scope>NUCLEOTIDE SEQUENCE [LARGE SCALE GENOMIC DNA]</scope>
    <source>
        <strain evidence="5">CGMCC 4.6857</strain>
    </source>
</reference>
<dbReference type="PANTHER" id="PTHR43877">
    <property type="entry name" value="AMINOALKYLPHOSPHONATE N-ACETYLTRANSFERASE-RELATED-RELATED"/>
    <property type="match status" value="1"/>
</dbReference>
<organism evidence="4 5">
    <name type="scientific">Paractinoplanes atraurantiacus</name>
    <dbReference type="NCBI Taxonomy" id="1036182"/>
    <lineage>
        <taxon>Bacteria</taxon>
        <taxon>Bacillati</taxon>
        <taxon>Actinomycetota</taxon>
        <taxon>Actinomycetes</taxon>
        <taxon>Micromonosporales</taxon>
        <taxon>Micromonosporaceae</taxon>
        <taxon>Paractinoplanes</taxon>
    </lineage>
</organism>
<evidence type="ECO:0000256" key="1">
    <source>
        <dbReference type="ARBA" id="ARBA00022679"/>
    </source>
</evidence>
<keyword evidence="1 4" id="KW-0808">Transferase</keyword>
<sequence length="166" mass="18051">MTVTVRAATPADRDLVATLLTRSWGSPIVVAHGVRYDASALPALIAWNDDTPAGLLTYRVDGDGLEIVTFDALTRHQGAGTALLTAAVARAREHRATRVWLITTNDNLDALRFYQRRGLRIVAVSPGAVDESRRLKPSIPLVGDYGIEIHDELTLALTLSRDPLTE</sequence>
<dbReference type="AlphaFoldDB" id="A0A285IWT8"/>
<keyword evidence="2" id="KW-0012">Acyltransferase</keyword>
<dbReference type="Proteomes" id="UP000219612">
    <property type="component" value="Unassembled WGS sequence"/>
</dbReference>
<evidence type="ECO:0000313" key="5">
    <source>
        <dbReference type="Proteomes" id="UP000219612"/>
    </source>
</evidence>
<accession>A0A285IWT8</accession>
<dbReference type="GO" id="GO:0016747">
    <property type="term" value="F:acyltransferase activity, transferring groups other than amino-acyl groups"/>
    <property type="evidence" value="ECO:0007669"/>
    <property type="project" value="InterPro"/>
</dbReference>
<proteinExistence type="predicted"/>
<evidence type="ECO:0000256" key="2">
    <source>
        <dbReference type="ARBA" id="ARBA00023315"/>
    </source>
</evidence>
<dbReference type="Gene3D" id="3.40.630.30">
    <property type="match status" value="1"/>
</dbReference>
<dbReference type="InterPro" id="IPR016181">
    <property type="entry name" value="Acyl_CoA_acyltransferase"/>
</dbReference>
<dbReference type="EMBL" id="OBDY01000013">
    <property type="protein sequence ID" value="SNY52505.1"/>
    <property type="molecule type" value="Genomic_DNA"/>
</dbReference>
<dbReference type="PROSITE" id="PS51186">
    <property type="entry name" value="GNAT"/>
    <property type="match status" value="1"/>
</dbReference>